<protein>
    <submittedName>
        <fullName evidence="2">Uncharacterized protein</fullName>
    </submittedName>
</protein>
<organism evidence="2 3">
    <name type="scientific">Vicia faba</name>
    <name type="common">Broad bean</name>
    <name type="synonym">Faba vulgaris</name>
    <dbReference type="NCBI Taxonomy" id="3906"/>
    <lineage>
        <taxon>Eukaryota</taxon>
        <taxon>Viridiplantae</taxon>
        <taxon>Streptophyta</taxon>
        <taxon>Embryophyta</taxon>
        <taxon>Tracheophyta</taxon>
        <taxon>Spermatophyta</taxon>
        <taxon>Magnoliopsida</taxon>
        <taxon>eudicotyledons</taxon>
        <taxon>Gunneridae</taxon>
        <taxon>Pentapetalae</taxon>
        <taxon>rosids</taxon>
        <taxon>fabids</taxon>
        <taxon>Fabales</taxon>
        <taxon>Fabaceae</taxon>
        <taxon>Papilionoideae</taxon>
        <taxon>50 kb inversion clade</taxon>
        <taxon>NPAAA clade</taxon>
        <taxon>Hologalegina</taxon>
        <taxon>IRL clade</taxon>
        <taxon>Fabeae</taxon>
        <taxon>Vicia</taxon>
    </lineage>
</organism>
<keyword evidence="1" id="KW-1133">Transmembrane helix</keyword>
<keyword evidence="1" id="KW-0812">Transmembrane</keyword>
<feature type="transmembrane region" description="Helical" evidence="1">
    <location>
        <begin position="123"/>
        <end position="143"/>
    </location>
</feature>
<dbReference type="AlphaFoldDB" id="A0AAV1AG64"/>
<evidence type="ECO:0000313" key="3">
    <source>
        <dbReference type="Proteomes" id="UP001157006"/>
    </source>
</evidence>
<proteinExistence type="predicted"/>
<keyword evidence="3" id="KW-1185">Reference proteome</keyword>
<gene>
    <name evidence="2" type="ORF">VFH_IV065760</name>
</gene>
<keyword evidence="1" id="KW-0472">Membrane</keyword>
<evidence type="ECO:0000313" key="2">
    <source>
        <dbReference type="EMBL" id="CAI8608040.1"/>
    </source>
</evidence>
<evidence type="ECO:0000256" key="1">
    <source>
        <dbReference type="SAM" id="Phobius"/>
    </source>
</evidence>
<name>A0AAV1AG64_VICFA</name>
<sequence>MVGGRKQSERGEAGGGGFVERVRFKNNRPDLAVTVIKAVNGGNRTAVSQPVFSAGDTESGDAAFVIENVESLGAGFRRETGDDIDVSGATDFHLEAVLERAAFDEVFVDLRFVEAVDDGPDGFGSGGFVGCLVVAAVISYHYLLLWSFDFFLFIVESCCCNHWWWFKVLLDSTT</sequence>
<dbReference type="EMBL" id="OX451739">
    <property type="protein sequence ID" value="CAI8608040.1"/>
    <property type="molecule type" value="Genomic_DNA"/>
</dbReference>
<accession>A0AAV1AG64</accession>
<dbReference type="Proteomes" id="UP001157006">
    <property type="component" value="Chromosome 4"/>
</dbReference>
<reference evidence="2 3" key="1">
    <citation type="submission" date="2023-01" db="EMBL/GenBank/DDBJ databases">
        <authorList>
            <person name="Kreplak J."/>
        </authorList>
    </citation>
    <scope>NUCLEOTIDE SEQUENCE [LARGE SCALE GENOMIC DNA]</scope>
</reference>